<evidence type="ECO:0008006" key="4">
    <source>
        <dbReference type="Google" id="ProtNLM"/>
    </source>
</evidence>
<dbReference type="EMBL" id="CP011546">
    <property type="protein sequence ID" value="AKK11693.1"/>
    <property type="molecule type" value="Genomic_DNA"/>
</dbReference>
<dbReference type="PATRIC" id="fig|1072256.5.peg.1687"/>
<feature type="region of interest" description="Disordered" evidence="1">
    <location>
        <begin position="1"/>
        <end position="26"/>
    </location>
</feature>
<accession>A0A0G3HIF9</accession>
<feature type="region of interest" description="Disordered" evidence="1">
    <location>
        <begin position="48"/>
        <end position="74"/>
    </location>
</feature>
<feature type="region of interest" description="Disordered" evidence="1">
    <location>
        <begin position="131"/>
        <end position="176"/>
    </location>
</feature>
<protein>
    <recommendedName>
        <fullName evidence="4">Scaffolding protein</fullName>
    </recommendedName>
</protein>
<sequence length="176" mass="19278">MSDETTATPTPAEEPETAADAAAEAKGGELTLEDYKAELAKVRKEAAKYRTERNELRGDAEKYRQAREDEKTDLEKTVEKLAASEARIKALEADKQRLLVVSRFGIAEDNLDLLGDDPEKFEANAEKIAALQQAQAKRHGPPSEVPLESLHSGASDGPEDKDDSFPEDWPVNGPFA</sequence>
<organism evidence="2 3">
    <name type="scientific">Corynebacterium uterequi</name>
    <dbReference type="NCBI Taxonomy" id="1072256"/>
    <lineage>
        <taxon>Bacteria</taxon>
        <taxon>Bacillati</taxon>
        <taxon>Actinomycetota</taxon>
        <taxon>Actinomycetes</taxon>
        <taxon>Mycobacteriales</taxon>
        <taxon>Corynebacteriaceae</taxon>
        <taxon>Corynebacterium</taxon>
    </lineage>
</organism>
<dbReference type="RefSeq" id="WP_047260050.1">
    <property type="nucleotide sequence ID" value="NZ_CP011546.1"/>
</dbReference>
<gene>
    <name evidence="2" type="ORF">CUTER_08555</name>
</gene>
<name>A0A0G3HIF9_9CORY</name>
<evidence type="ECO:0000256" key="1">
    <source>
        <dbReference type="SAM" id="MobiDB-lite"/>
    </source>
</evidence>
<dbReference type="KEGG" id="cut:CUTER_08555"/>
<feature type="compositionally biased region" description="Low complexity" evidence="1">
    <location>
        <begin position="1"/>
        <end position="11"/>
    </location>
</feature>
<keyword evidence="3" id="KW-1185">Reference proteome</keyword>
<evidence type="ECO:0000313" key="3">
    <source>
        <dbReference type="Proteomes" id="UP000035548"/>
    </source>
</evidence>
<evidence type="ECO:0000313" key="2">
    <source>
        <dbReference type="EMBL" id="AKK11693.1"/>
    </source>
</evidence>
<dbReference type="AlphaFoldDB" id="A0A0G3HIF9"/>
<dbReference type="Proteomes" id="UP000035548">
    <property type="component" value="Chromosome"/>
</dbReference>
<dbReference type="OrthoDB" id="4420063at2"/>
<reference evidence="3" key="2">
    <citation type="submission" date="2015-05" db="EMBL/GenBank/DDBJ databases">
        <title>Complete genome sequence of Corynebacterium uterequi DSM 45634, isolated from the uterus of a maiden mare.</title>
        <authorList>
            <person name="Ruckert C."/>
            <person name="Albersmeier A."/>
            <person name="Winkler A."/>
            <person name="Tauch A."/>
        </authorList>
    </citation>
    <scope>NUCLEOTIDE SEQUENCE [LARGE SCALE GENOMIC DNA]</scope>
    <source>
        <strain evidence="3">DSM 45634</strain>
    </source>
</reference>
<proteinExistence type="predicted"/>
<feature type="compositionally biased region" description="Acidic residues" evidence="1">
    <location>
        <begin position="157"/>
        <end position="166"/>
    </location>
</feature>
<reference evidence="2 3" key="1">
    <citation type="journal article" date="2015" name="Genome Announc.">
        <title>Virulence Factor Genes Detected in the Complete Genome Sequence of Corynebacterium uterequi DSM 45634, Isolated from the Uterus of a Maiden Mare.</title>
        <authorList>
            <person name="Ruckert C."/>
            <person name="Kriete M."/>
            <person name="Jaenicke S."/>
            <person name="Winkler A."/>
            <person name="Tauch A."/>
        </authorList>
    </citation>
    <scope>NUCLEOTIDE SEQUENCE [LARGE SCALE GENOMIC DNA]</scope>
    <source>
        <strain evidence="2 3">DSM 45634</strain>
    </source>
</reference>